<feature type="transmembrane region" description="Helical" evidence="1">
    <location>
        <begin position="6"/>
        <end position="24"/>
    </location>
</feature>
<feature type="transmembrane region" description="Helical" evidence="1">
    <location>
        <begin position="60"/>
        <end position="80"/>
    </location>
</feature>
<keyword evidence="1" id="KW-1133">Transmembrane helix</keyword>
<organism evidence="2 3">
    <name type="scientific">Caulobacter mirabilis</name>
    <dbReference type="NCBI Taxonomy" id="69666"/>
    <lineage>
        <taxon>Bacteria</taxon>
        <taxon>Pseudomonadati</taxon>
        <taxon>Pseudomonadota</taxon>
        <taxon>Alphaproteobacteria</taxon>
        <taxon>Caulobacterales</taxon>
        <taxon>Caulobacteraceae</taxon>
        <taxon>Caulobacter</taxon>
    </lineage>
</organism>
<gene>
    <name evidence="2" type="ORF">CSW64_10390</name>
</gene>
<dbReference type="EMBL" id="CP024201">
    <property type="protein sequence ID" value="ATQ42789.1"/>
    <property type="molecule type" value="Genomic_DNA"/>
</dbReference>
<keyword evidence="1" id="KW-0812">Transmembrane</keyword>
<dbReference type="AlphaFoldDB" id="A0A2D2AXN6"/>
<keyword evidence="3" id="KW-1185">Reference proteome</keyword>
<proteinExistence type="predicted"/>
<evidence type="ECO:0000313" key="2">
    <source>
        <dbReference type="EMBL" id="ATQ42789.1"/>
    </source>
</evidence>
<dbReference type="RefSeq" id="WP_099622043.1">
    <property type="nucleotide sequence ID" value="NZ_CP024201.1"/>
</dbReference>
<sequence>MPAPSLFSVAVIGLLAGLAARWIVGRRQSPFASLTVGVLGAMLGTAVGEMLGLPVATLPALALASVAGAAAVLSLTVLIWRR</sequence>
<dbReference type="KEGG" id="cmb:CSW64_10390"/>
<protein>
    <submittedName>
        <fullName evidence="2">GlsB/YeaQ/YmgE family stress response membrane protein</fullName>
    </submittedName>
</protein>
<evidence type="ECO:0000256" key="1">
    <source>
        <dbReference type="SAM" id="Phobius"/>
    </source>
</evidence>
<reference evidence="2 3" key="1">
    <citation type="submission" date="2017-10" db="EMBL/GenBank/DDBJ databases">
        <title>Genome sequence of Caulobacter mirabilis FWC38.</title>
        <authorList>
            <person name="Fiebig A."/>
            <person name="Crosson S."/>
        </authorList>
    </citation>
    <scope>NUCLEOTIDE SEQUENCE [LARGE SCALE GENOMIC DNA]</scope>
    <source>
        <strain evidence="2 3">FWC 38</strain>
    </source>
</reference>
<keyword evidence="1" id="KW-0472">Membrane</keyword>
<accession>A0A2D2AXN6</accession>
<dbReference type="Proteomes" id="UP000228945">
    <property type="component" value="Chromosome"/>
</dbReference>
<evidence type="ECO:0000313" key="3">
    <source>
        <dbReference type="Proteomes" id="UP000228945"/>
    </source>
</evidence>
<feature type="transmembrane region" description="Helical" evidence="1">
    <location>
        <begin position="31"/>
        <end position="48"/>
    </location>
</feature>
<name>A0A2D2AXN6_9CAUL</name>